<dbReference type="SMART" id="SM00344">
    <property type="entry name" value="HTH_ASNC"/>
    <property type="match status" value="1"/>
</dbReference>
<dbReference type="Proteomes" id="UP000630805">
    <property type="component" value="Unassembled WGS sequence"/>
</dbReference>
<keyword evidence="6" id="KW-1185">Reference proteome</keyword>
<keyword evidence="3" id="KW-0804">Transcription</keyword>
<dbReference type="Gene3D" id="3.30.70.920">
    <property type="match status" value="1"/>
</dbReference>
<dbReference type="InterPro" id="IPR000485">
    <property type="entry name" value="AsnC-type_HTH_dom"/>
</dbReference>
<dbReference type="PROSITE" id="PS50956">
    <property type="entry name" value="HTH_ASNC_2"/>
    <property type="match status" value="1"/>
</dbReference>
<dbReference type="InterPro" id="IPR019888">
    <property type="entry name" value="Tscrpt_reg_AsnC-like"/>
</dbReference>
<evidence type="ECO:0000313" key="5">
    <source>
        <dbReference type="EMBL" id="NVO56230.1"/>
    </source>
</evidence>
<protein>
    <submittedName>
        <fullName evidence="5">Lrp/AsnC family transcriptional regulator</fullName>
    </submittedName>
</protein>
<dbReference type="InterPro" id="IPR011008">
    <property type="entry name" value="Dimeric_a/b-barrel"/>
</dbReference>
<dbReference type="InterPro" id="IPR036390">
    <property type="entry name" value="WH_DNA-bd_sf"/>
</dbReference>
<evidence type="ECO:0000256" key="1">
    <source>
        <dbReference type="ARBA" id="ARBA00023015"/>
    </source>
</evidence>
<dbReference type="Gene3D" id="1.10.10.10">
    <property type="entry name" value="Winged helix-like DNA-binding domain superfamily/Winged helix DNA-binding domain"/>
    <property type="match status" value="1"/>
</dbReference>
<dbReference type="InterPro" id="IPR019887">
    <property type="entry name" value="Tscrpt_reg_AsnC/Lrp_C"/>
</dbReference>
<keyword evidence="2" id="KW-0238">DNA-binding</keyword>
<reference evidence="5 6" key="1">
    <citation type="submission" date="2020-06" db="EMBL/GenBank/DDBJ databases">
        <authorList>
            <person name="Cao W.R."/>
        </authorList>
    </citation>
    <scope>NUCLEOTIDE SEQUENCE [LARGE SCALE GENOMIC DNA]</scope>
    <source>
        <strain evidence="5 6">B1Z28</strain>
    </source>
</reference>
<dbReference type="RefSeq" id="WP_176864478.1">
    <property type="nucleotide sequence ID" value="NZ_JABXWT010000004.1"/>
</dbReference>
<dbReference type="SUPFAM" id="SSF54909">
    <property type="entry name" value="Dimeric alpha+beta barrel"/>
    <property type="match status" value="1"/>
</dbReference>
<gene>
    <name evidence="5" type="ORF">HW561_10555</name>
</gene>
<name>A0ABX2PQ32_9RHOB</name>
<accession>A0ABX2PQ32</accession>
<sequence>MEFILKSALDDLDRTILGALVRDARISWKDLAAEAGVSSPTIRDRVKRLQDTGVVQNFVVEISPAALGYVLEAVVRFRPLPGKRHVLEQQIQDTDRIVQCDKVTGEDGFVARVLLKEIGELDPLLEVFGRMATTNTSIVKSSPVRMRPPPF</sequence>
<evidence type="ECO:0000256" key="3">
    <source>
        <dbReference type="ARBA" id="ARBA00023163"/>
    </source>
</evidence>
<dbReference type="PANTHER" id="PTHR30154:SF51">
    <property type="entry name" value="ASNC-FAMILY TRANSCRIPTIONAL REGULATORY PROTEIN"/>
    <property type="match status" value="1"/>
</dbReference>
<evidence type="ECO:0000313" key="6">
    <source>
        <dbReference type="Proteomes" id="UP000630805"/>
    </source>
</evidence>
<proteinExistence type="predicted"/>
<dbReference type="InterPro" id="IPR036388">
    <property type="entry name" value="WH-like_DNA-bd_sf"/>
</dbReference>
<dbReference type="PANTHER" id="PTHR30154">
    <property type="entry name" value="LEUCINE-RESPONSIVE REGULATORY PROTEIN"/>
    <property type="match status" value="1"/>
</dbReference>
<dbReference type="Pfam" id="PF01037">
    <property type="entry name" value="AsnC_trans_reg"/>
    <property type="match status" value="1"/>
</dbReference>
<dbReference type="Pfam" id="PF13404">
    <property type="entry name" value="HTH_AsnC-type"/>
    <property type="match status" value="1"/>
</dbReference>
<evidence type="ECO:0000259" key="4">
    <source>
        <dbReference type="PROSITE" id="PS50956"/>
    </source>
</evidence>
<comment type="caution">
    <text evidence="5">The sequence shown here is derived from an EMBL/GenBank/DDBJ whole genome shotgun (WGS) entry which is preliminary data.</text>
</comment>
<evidence type="ECO:0000256" key="2">
    <source>
        <dbReference type="ARBA" id="ARBA00023125"/>
    </source>
</evidence>
<dbReference type="PRINTS" id="PR00033">
    <property type="entry name" value="HTHASNC"/>
</dbReference>
<feature type="domain" description="HTH asnC-type" evidence="4">
    <location>
        <begin position="9"/>
        <end position="70"/>
    </location>
</feature>
<dbReference type="SUPFAM" id="SSF46785">
    <property type="entry name" value="Winged helix' DNA-binding domain"/>
    <property type="match status" value="1"/>
</dbReference>
<organism evidence="5 6">
    <name type="scientific">Ruegeria haliotis</name>
    <dbReference type="NCBI Taxonomy" id="2747601"/>
    <lineage>
        <taxon>Bacteria</taxon>
        <taxon>Pseudomonadati</taxon>
        <taxon>Pseudomonadota</taxon>
        <taxon>Alphaproteobacteria</taxon>
        <taxon>Rhodobacterales</taxon>
        <taxon>Roseobacteraceae</taxon>
        <taxon>Ruegeria</taxon>
    </lineage>
</organism>
<dbReference type="EMBL" id="JABXWT010000004">
    <property type="protein sequence ID" value="NVO56230.1"/>
    <property type="molecule type" value="Genomic_DNA"/>
</dbReference>
<keyword evidence="1" id="KW-0805">Transcription regulation</keyword>